<evidence type="ECO:0000313" key="2">
    <source>
        <dbReference type="Proteomes" id="UP000249661"/>
    </source>
</evidence>
<protein>
    <submittedName>
        <fullName evidence="1">Uncharacterized protein</fullName>
    </submittedName>
</protein>
<proteinExistence type="predicted"/>
<sequence>MQSPEPRKKPQARPWSDSEKLRLVELRTVEKDVPWAAFQKKYFPDRSLAAIQGAYSNYCRSEKESKKMPAEGNQGPTPSKGRKRSVASSGTPESFAEPKKTKTICGFDDDSEDEPSNQLFVEENTFVKAQAAERGDTQKAPKTVTVDVAKIDKPSCNITELPEGMQFFEKIINEYKSLQQTLVHMESKLKESEDELKSLKMSTMTDKCQFEVAKADLQEEMDLLKAELLQVKSEKDEMKPATSNEGCQRCTELEEQLDHLFTTFRPAPK</sequence>
<gene>
    <name evidence="1" type="ORF">BO66DRAFT_436637</name>
</gene>
<reference evidence="1" key="1">
    <citation type="submission" date="2018-02" db="EMBL/GenBank/DDBJ databases">
        <title>The genomes of Aspergillus section Nigri reveals drivers in fungal speciation.</title>
        <authorList>
            <consortium name="DOE Joint Genome Institute"/>
            <person name="Vesth T.C."/>
            <person name="Nybo J."/>
            <person name="Theobald S."/>
            <person name="Brandl J."/>
            <person name="Frisvad J.C."/>
            <person name="Nielsen K.F."/>
            <person name="Lyhne E.K."/>
            <person name="Kogle M.E."/>
            <person name="Kuo A."/>
            <person name="Riley R."/>
            <person name="Clum A."/>
            <person name="Nolan M."/>
            <person name="Lipzen A."/>
            <person name="Salamov A."/>
            <person name="Henrissat B."/>
            <person name="Wiebenga A."/>
            <person name="De vries R.P."/>
            <person name="Grigoriev I.V."/>
            <person name="Mortensen U.H."/>
            <person name="Andersen M.R."/>
            <person name="Baker S.E."/>
        </authorList>
    </citation>
    <scope>NUCLEOTIDE SEQUENCE</scope>
    <source>
        <strain evidence="1">CBS 121060</strain>
    </source>
</reference>
<dbReference type="Proteomes" id="UP000249661">
    <property type="component" value="Unassembled WGS sequence"/>
</dbReference>
<name>A0ACD1HEY6_9EURO</name>
<evidence type="ECO:0000313" key="1">
    <source>
        <dbReference type="EMBL" id="RAH72153.1"/>
    </source>
</evidence>
<dbReference type="EMBL" id="KZ824945">
    <property type="protein sequence ID" value="RAH72153.1"/>
    <property type="molecule type" value="Genomic_DNA"/>
</dbReference>
<keyword evidence="2" id="KW-1185">Reference proteome</keyword>
<accession>A0ACD1HEY6</accession>
<organism evidence="1 2">
    <name type="scientific">Aspergillus aculeatinus CBS 121060</name>
    <dbReference type="NCBI Taxonomy" id="1448322"/>
    <lineage>
        <taxon>Eukaryota</taxon>
        <taxon>Fungi</taxon>
        <taxon>Dikarya</taxon>
        <taxon>Ascomycota</taxon>
        <taxon>Pezizomycotina</taxon>
        <taxon>Eurotiomycetes</taxon>
        <taxon>Eurotiomycetidae</taxon>
        <taxon>Eurotiales</taxon>
        <taxon>Aspergillaceae</taxon>
        <taxon>Aspergillus</taxon>
        <taxon>Aspergillus subgen. Circumdati</taxon>
    </lineage>
</organism>